<keyword evidence="3" id="KW-1185">Reference proteome</keyword>
<feature type="domain" description="AP-5 complex subunit zeta-1 C-terminal TPR" evidence="1">
    <location>
        <begin position="42"/>
        <end position="303"/>
    </location>
</feature>
<sequence>MSNNTCFEILSFFGASAHQVSNLSKRRSYPLCFTAWSYVSGSVRLSRLHAVLSECLKSTRVMVCCQLVPVMLRIWFMTVLDSEDSVYLAQLIPVIIERSGILVAVPELLKDVHKIFADQIVALMKAYPSMVTIQKVDIREFIQTTANMAGRVEIYCNMVYAVGEFASPTYCVECTSETIGQFYESLEVVAYELLGQLSSQEHDSSIPKVLSTIVAALAKLASRCQDLIPRAILCLTKVVKQQNVIMVNPTTKNFIVQKAASLIALLKNPDTASTILNPDPEIYTARWHQNNTSMSTILRGIDRFVKE</sequence>
<protein>
    <submittedName>
        <fullName evidence="2">Adaptor-related protein complex 5, zeta 1 subunit</fullName>
    </submittedName>
</protein>
<accession>A0AAV3Y7X5</accession>
<reference evidence="2 3" key="1">
    <citation type="journal article" date="2021" name="Elife">
        <title>Chloroplast acquisition without the gene transfer in kleptoplastic sea slugs, Plakobranchus ocellatus.</title>
        <authorList>
            <person name="Maeda T."/>
            <person name="Takahashi S."/>
            <person name="Yoshida T."/>
            <person name="Shimamura S."/>
            <person name="Takaki Y."/>
            <person name="Nagai Y."/>
            <person name="Toyoda A."/>
            <person name="Suzuki Y."/>
            <person name="Arimoto A."/>
            <person name="Ishii H."/>
            <person name="Satoh N."/>
            <person name="Nishiyama T."/>
            <person name="Hasebe M."/>
            <person name="Maruyama T."/>
            <person name="Minagawa J."/>
            <person name="Obokata J."/>
            <person name="Shigenobu S."/>
        </authorList>
    </citation>
    <scope>NUCLEOTIDE SEQUENCE [LARGE SCALE GENOMIC DNA]</scope>
</reference>
<proteinExistence type="predicted"/>
<comment type="caution">
    <text evidence="2">The sequence shown here is derived from an EMBL/GenBank/DDBJ whole genome shotgun (WGS) entry which is preliminary data.</text>
</comment>
<dbReference type="InterPro" id="IPR028222">
    <property type="entry name" value="AP5Z1"/>
</dbReference>
<evidence type="ECO:0000313" key="2">
    <source>
        <dbReference type="EMBL" id="GFN78363.1"/>
    </source>
</evidence>
<dbReference type="AlphaFoldDB" id="A0AAV3Y7X5"/>
<dbReference type="PANTHER" id="PTHR46488">
    <property type="entry name" value="AP-5 COMPLEX SUBUNIT ZETA-1"/>
    <property type="match status" value="1"/>
</dbReference>
<dbReference type="PANTHER" id="PTHR46488:SF1">
    <property type="entry name" value="AP-5 COMPLEX SUBUNIT ZETA-1"/>
    <property type="match status" value="1"/>
</dbReference>
<dbReference type="EMBL" id="BLXT01000588">
    <property type="protein sequence ID" value="GFN78363.1"/>
    <property type="molecule type" value="Genomic_DNA"/>
</dbReference>
<evidence type="ECO:0000313" key="3">
    <source>
        <dbReference type="Proteomes" id="UP000735302"/>
    </source>
</evidence>
<dbReference type="GO" id="GO:0044599">
    <property type="term" value="C:AP-5 adaptor complex"/>
    <property type="evidence" value="ECO:0007669"/>
    <property type="project" value="InterPro"/>
</dbReference>
<dbReference type="Proteomes" id="UP000735302">
    <property type="component" value="Unassembled WGS sequence"/>
</dbReference>
<dbReference type="Pfam" id="PF25154">
    <property type="entry name" value="TPR_AP5Z1_C"/>
    <property type="match status" value="1"/>
</dbReference>
<name>A0AAV3Y7X5_9GAST</name>
<dbReference type="InterPro" id="IPR056856">
    <property type="entry name" value="TPR_AP5Z1_C"/>
</dbReference>
<evidence type="ECO:0000259" key="1">
    <source>
        <dbReference type="Pfam" id="PF25154"/>
    </source>
</evidence>
<gene>
    <name evidence="2" type="ORF">PoB_000486900</name>
</gene>
<organism evidence="2 3">
    <name type="scientific">Plakobranchus ocellatus</name>
    <dbReference type="NCBI Taxonomy" id="259542"/>
    <lineage>
        <taxon>Eukaryota</taxon>
        <taxon>Metazoa</taxon>
        <taxon>Spiralia</taxon>
        <taxon>Lophotrochozoa</taxon>
        <taxon>Mollusca</taxon>
        <taxon>Gastropoda</taxon>
        <taxon>Heterobranchia</taxon>
        <taxon>Euthyneura</taxon>
        <taxon>Panpulmonata</taxon>
        <taxon>Sacoglossa</taxon>
        <taxon>Placobranchoidea</taxon>
        <taxon>Plakobranchidae</taxon>
        <taxon>Plakobranchus</taxon>
    </lineage>
</organism>